<accession>A0ABX5EH88</accession>
<dbReference type="PANTHER" id="PTHR18964:SF169">
    <property type="entry name" value="N-ACETYLMANNOSAMINE KINASE"/>
    <property type="match status" value="1"/>
</dbReference>
<evidence type="ECO:0000313" key="3">
    <source>
        <dbReference type="Proteomes" id="UP000239895"/>
    </source>
</evidence>
<evidence type="ECO:0000313" key="2">
    <source>
        <dbReference type="EMBL" id="PRZ08863.1"/>
    </source>
</evidence>
<organism evidence="2 3">
    <name type="scientific">Isoptericola halotolerans</name>
    <dbReference type="NCBI Taxonomy" id="300560"/>
    <lineage>
        <taxon>Bacteria</taxon>
        <taxon>Bacillati</taxon>
        <taxon>Actinomycetota</taxon>
        <taxon>Actinomycetes</taxon>
        <taxon>Micrococcales</taxon>
        <taxon>Promicromonosporaceae</taxon>
        <taxon>Isoptericola</taxon>
    </lineage>
</organism>
<reference evidence="2 3" key="1">
    <citation type="submission" date="2018-03" db="EMBL/GenBank/DDBJ databases">
        <title>Comparative analysis of microorganisms from saline springs in Andes Mountain Range, Colombia.</title>
        <authorList>
            <person name="Rubin E."/>
        </authorList>
    </citation>
    <scope>NUCLEOTIDE SEQUENCE [LARGE SCALE GENOMIC DNA]</scope>
    <source>
        <strain evidence="2 3">CG 23</strain>
    </source>
</reference>
<gene>
    <name evidence="2" type="ORF">BCL65_102410</name>
</gene>
<dbReference type="Pfam" id="PF00480">
    <property type="entry name" value="ROK"/>
    <property type="match status" value="1"/>
</dbReference>
<dbReference type="Gene3D" id="3.30.420.40">
    <property type="match status" value="2"/>
</dbReference>
<comment type="caution">
    <text evidence="2">The sequence shown here is derived from an EMBL/GenBank/DDBJ whole genome shotgun (WGS) entry which is preliminary data.</text>
</comment>
<dbReference type="SUPFAM" id="SSF53067">
    <property type="entry name" value="Actin-like ATPase domain"/>
    <property type="match status" value="1"/>
</dbReference>
<dbReference type="PRINTS" id="PR00475">
    <property type="entry name" value="HEXOKINASE"/>
</dbReference>
<proteinExistence type="inferred from homology"/>
<dbReference type="PANTHER" id="PTHR18964">
    <property type="entry name" value="ROK (REPRESSOR, ORF, KINASE) FAMILY"/>
    <property type="match status" value="1"/>
</dbReference>
<dbReference type="InterPro" id="IPR049874">
    <property type="entry name" value="ROK_cs"/>
</dbReference>
<name>A0ABX5EH88_9MICO</name>
<protein>
    <submittedName>
        <fullName evidence="2">Glucokinase</fullName>
    </submittedName>
</protein>
<sequence length="332" mass="32503">MSGARTTAVGLDIGGTKMCAVALDVDGKVRASLEVPTPAAQGPAAILDLGASLVRSVDVGDGSGPSADDDAPSARRTLRLGVGTAGVVDRGTGTILSATSALPGWAGTPVRDELAARLGGALVTVVNDVHAVAAAESRWGSAASTRDHLVLTVGTGIGGAVVVDGEVLVGSRRLAGHVGHMSVPEAVGEPCPCGRTGHLEAVASGPAMVAAYRALGGRATTGKDLARAVAHGDGDARRVLRRAGSALGTAIASLAAALDPQVVVVGGGALRVGADLLDAAHRSLAASALPGLADLPLVRAAVRDGGAVGAASLALPARGRPPHEDLRTPCSA</sequence>
<dbReference type="InterPro" id="IPR043129">
    <property type="entry name" value="ATPase_NBD"/>
</dbReference>
<dbReference type="InterPro" id="IPR000600">
    <property type="entry name" value="ROK"/>
</dbReference>
<dbReference type="RefSeq" id="WP_207767649.1">
    <property type="nucleotide sequence ID" value="NZ_PVTX01000002.1"/>
</dbReference>
<dbReference type="PROSITE" id="PS01125">
    <property type="entry name" value="ROK"/>
    <property type="match status" value="1"/>
</dbReference>
<comment type="similarity">
    <text evidence="1">Belongs to the ROK (NagC/XylR) family.</text>
</comment>
<keyword evidence="3" id="KW-1185">Reference proteome</keyword>
<dbReference type="EMBL" id="PVTX01000002">
    <property type="protein sequence ID" value="PRZ08863.1"/>
    <property type="molecule type" value="Genomic_DNA"/>
</dbReference>
<dbReference type="Proteomes" id="UP000239895">
    <property type="component" value="Unassembled WGS sequence"/>
</dbReference>
<evidence type="ECO:0000256" key="1">
    <source>
        <dbReference type="ARBA" id="ARBA00006479"/>
    </source>
</evidence>